<evidence type="ECO:0000313" key="2">
    <source>
        <dbReference type="Proteomes" id="UP000030528"/>
    </source>
</evidence>
<accession>A0A0A5I758</accession>
<proteinExistence type="predicted"/>
<dbReference type="Proteomes" id="UP000030528">
    <property type="component" value="Unassembled WGS sequence"/>
</dbReference>
<name>A0A0A5I758_9BACI</name>
<protein>
    <submittedName>
        <fullName evidence="1">Uncharacterized protein</fullName>
    </submittedName>
</protein>
<sequence length="34" mass="3812">MGQLQDQLQKVEEALQRRNVGLRMSVQGTDGKVV</sequence>
<reference evidence="1 2" key="1">
    <citation type="submission" date="2013-08" db="EMBL/GenBank/DDBJ databases">
        <authorList>
            <person name="Huang J."/>
            <person name="Wang G."/>
        </authorList>
    </citation>
    <scope>NUCLEOTIDE SEQUENCE [LARGE SCALE GENOMIC DNA]</scope>
    <source>
        <strain evidence="1 2">JSM 076056</strain>
    </source>
</reference>
<dbReference type="EMBL" id="AVPE01000009">
    <property type="protein sequence ID" value="KGX91672.1"/>
    <property type="molecule type" value="Genomic_DNA"/>
</dbReference>
<evidence type="ECO:0000313" key="1">
    <source>
        <dbReference type="EMBL" id="KGX91672.1"/>
    </source>
</evidence>
<comment type="caution">
    <text evidence="1">The sequence shown here is derived from an EMBL/GenBank/DDBJ whole genome shotgun (WGS) entry which is preliminary data.</text>
</comment>
<organism evidence="1 2">
    <name type="scientific">Pontibacillus halophilus JSM 076056 = DSM 19796</name>
    <dbReference type="NCBI Taxonomy" id="1385510"/>
    <lineage>
        <taxon>Bacteria</taxon>
        <taxon>Bacillati</taxon>
        <taxon>Bacillota</taxon>
        <taxon>Bacilli</taxon>
        <taxon>Bacillales</taxon>
        <taxon>Bacillaceae</taxon>
        <taxon>Pontibacillus</taxon>
    </lineage>
</organism>
<gene>
    <name evidence="1" type="ORF">N781_03535</name>
</gene>
<keyword evidence="2" id="KW-1185">Reference proteome</keyword>
<dbReference type="AlphaFoldDB" id="A0A0A5I758"/>